<evidence type="ECO:0000313" key="1">
    <source>
        <dbReference type="EMBL" id="RDU99878.1"/>
    </source>
</evidence>
<dbReference type="Gene3D" id="2.115.10.20">
    <property type="entry name" value="Glycosyl hydrolase domain, family 43"/>
    <property type="match status" value="1"/>
</dbReference>
<dbReference type="Pfam" id="PF07538">
    <property type="entry name" value="ChW"/>
    <property type="match status" value="2"/>
</dbReference>
<name>A0A3D8K3K0_9BURK</name>
<protein>
    <submittedName>
        <fullName evidence="1">Uncharacterized protein</fullName>
    </submittedName>
</protein>
<dbReference type="InterPro" id="IPR006637">
    <property type="entry name" value="ChW"/>
</dbReference>
<dbReference type="AlphaFoldDB" id="A0A3D8K3K0"/>
<evidence type="ECO:0000313" key="2">
    <source>
        <dbReference type="Proteomes" id="UP000256838"/>
    </source>
</evidence>
<proteinExistence type="predicted"/>
<organism evidence="1 2">
    <name type="scientific">Trinickia dinghuensis</name>
    <dbReference type="NCBI Taxonomy" id="2291023"/>
    <lineage>
        <taxon>Bacteria</taxon>
        <taxon>Pseudomonadati</taxon>
        <taxon>Pseudomonadota</taxon>
        <taxon>Betaproteobacteria</taxon>
        <taxon>Burkholderiales</taxon>
        <taxon>Burkholderiaceae</taxon>
        <taxon>Trinickia</taxon>
    </lineage>
</organism>
<accession>A0A3D8K3K0</accession>
<dbReference type="RefSeq" id="WP_115532546.1">
    <property type="nucleotide sequence ID" value="NZ_QRGA01000003.1"/>
</dbReference>
<gene>
    <name evidence="1" type="ORF">DWV00_05590</name>
</gene>
<sequence length="940" mass="103752">MKDRGIRHVTYNSLDRHLLRKQPAQCPMRQLPRHSCRIRSAEISGSTPHQESAGHSRHIVQLGKTCSLADIQLNQTIFTIPGTAIPGMVQCVHFMRLKMSTPNIEVLVHVQNVGDVKVGPNEYAGVPGKEHRIEGYEIKFTAPAGLGLLCMAHVSDRGDIGWFKDGEFVGGRGQKQPLQGFAIKLTGENAAQYEIRYMAYQHNGAQTGWAKNGEFCGTRGQNMALDAIVVKLVPKMLFQRDYTQYNTNRGVPPSVCAFGGQFHCFYQQPGNDRLTHIRSSNGLYWHSKREIANIDLRDKTSIVTSSGPCSIVFNNKLYVFFRAERDNRVYYIVSPDGEQWSGPQATDARAMSHLSVATTGDSLVVAYRNFEGDGIMYYKLRTNGQSTIGNTGHNTSANRPGIVAFKGKYHIFYKDGGTKHDFPRVKPRFNTGVMHIVSADGQSWQAARDFHVLNTQTSASPTAVAYDGALHLLYRDDSGNAVFHVFSTDGDAFEWAEPYNTGFDIDEGPSAAVLEDTLCLLGVDAGGKNGIMRAVHFPLIESPLKGWDCIVALDSALVPKHLRPCSLASREMELPDTLRDHFLGAHLEPGIVDAATNESDTAPIVSFPVSVRLKGEERGEAANIRLIVAPSPKVVPSQDHAGGWDIVLDFEHLSSQPRLDGMHGDPAAIAQLRDMLSAQVVSQPALRLGSIDALIGNAEMFKMPRFRCVEDPKRPNGILLVLFSTKDKAPDVDDRTFTPSILPDGSDAALYVCNDRVIRLVGGAVQAKLRQSMGDQKKHGANDLTYQYEPVPNAWPRVRASTGNENCRFWHKSREPKVDWSWVDAAHSRVTVDLRLRVTVVLDTTAVYVEAMPSLTMQIGDEGRKISFQLETPIPRSHEEKGMVKWCADDEATDGANELAKELGDTLSGIAPIDTRGFAQFTHASINRLGELFIAAKRKK</sequence>
<dbReference type="Proteomes" id="UP000256838">
    <property type="component" value="Unassembled WGS sequence"/>
</dbReference>
<keyword evidence="2" id="KW-1185">Reference proteome</keyword>
<dbReference type="InterPro" id="IPR023296">
    <property type="entry name" value="Glyco_hydro_beta-prop_sf"/>
</dbReference>
<reference evidence="1 2" key="1">
    <citation type="submission" date="2018-08" db="EMBL/GenBank/DDBJ databases">
        <title>Paraburkholderia sp. DHOM06 isolated from forest soil.</title>
        <authorList>
            <person name="Gao Z.-H."/>
            <person name="Qiu L.-H."/>
        </authorList>
    </citation>
    <scope>NUCLEOTIDE SEQUENCE [LARGE SCALE GENOMIC DNA]</scope>
    <source>
        <strain evidence="1 2">DHOM06</strain>
    </source>
</reference>
<comment type="caution">
    <text evidence="1">The sequence shown here is derived from an EMBL/GenBank/DDBJ whole genome shotgun (WGS) entry which is preliminary data.</text>
</comment>
<dbReference type="EMBL" id="QRGA01000003">
    <property type="protein sequence ID" value="RDU99878.1"/>
    <property type="molecule type" value="Genomic_DNA"/>
</dbReference>
<dbReference type="SUPFAM" id="SSF89372">
    <property type="entry name" value="Fucose-specific lectin"/>
    <property type="match status" value="1"/>
</dbReference>
<dbReference type="OrthoDB" id="7282413at2"/>